<dbReference type="InterPro" id="IPR036388">
    <property type="entry name" value="WH-like_DNA-bd_sf"/>
</dbReference>
<name>A0AAU7AZD2_9ACTN</name>
<organism evidence="2">
    <name type="scientific">Paraconexibacter sp. AEG42_29</name>
    <dbReference type="NCBI Taxonomy" id="2997339"/>
    <lineage>
        <taxon>Bacteria</taxon>
        <taxon>Bacillati</taxon>
        <taxon>Actinomycetota</taxon>
        <taxon>Thermoleophilia</taxon>
        <taxon>Solirubrobacterales</taxon>
        <taxon>Paraconexibacteraceae</taxon>
        <taxon>Paraconexibacter</taxon>
    </lineage>
</organism>
<evidence type="ECO:0000259" key="1">
    <source>
        <dbReference type="PROSITE" id="PS50995"/>
    </source>
</evidence>
<sequence length="167" mass="18749">MTLELDPIAEARRHWAERWPVEPSRAMAAITSIMRCQQLLLARYDELLKPFRLTFPRYEALMLLSFTREGELPIGKMGERLQVHRSSVTNVVEKLVGDGLAARARHPTDGRATLVRITDQGRDVASAATEVLNADLFGLSALQAPDQEELVRILQDLRRDVGDFGDA</sequence>
<dbReference type="SMART" id="SM00347">
    <property type="entry name" value="HTH_MARR"/>
    <property type="match status" value="1"/>
</dbReference>
<dbReference type="PROSITE" id="PS50995">
    <property type="entry name" value="HTH_MARR_2"/>
    <property type="match status" value="1"/>
</dbReference>
<dbReference type="GO" id="GO:0003700">
    <property type="term" value="F:DNA-binding transcription factor activity"/>
    <property type="evidence" value="ECO:0007669"/>
    <property type="project" value="InterPro"/>
</dbReference>
<dbReference type="InterPro" id="IPR000835">
    <property type="entry name" value="HTH_MarR-typ"/>
</dbReference>
<dbReference type="EMBL" id="CP114014">
    <property type="protein sequence ID" value="XAY07092.1"/>
    <property type="molecule type" value="Genomic_DNA"/>
</dbReference>
<dbReference type="SUPFAM" id="SSF46785">
    <property type="entry name" value="Winged helix' DNA-binding domain"/>
    <property type="match status" value="1"/>
</dbReference>
<dbReference type="Pfam" id="PF01047">
    <property type="entry name" value="MarR"/>
    <property type="match status" value="1"/>
</dbReference>
<dbReference type="PANTHER" id="PTHR33164:SF101">
    <property type="entry name" value="TRANSCRIPTIONAL REPRESSOR MPRA"/>
    <property type="match status" value="1"/>
</dbReference>
<dbReference type="InterPro" id="IPR036390">
    <property type="entry name" value="WH_DNA-bd_sf"/>
</dbReference>
<evidence type="ECO:0000313" key="2">
    <source>
        <dbReference type="EMBL" id="XAY07092.1"/>
    </source>
</evidence>
<dbReference type="Gene3D" id="1.10.10.10">
    <property type="entry name" value="Winged helix-like DNA-binding domain superfamily/Winged helix DNA-binding domain"/>
    <property type="match status" value="1"/>
</dbReference>
<dbReference type="InterPro" id="IPR039422">
    <property type="entry name" value="MarR/SlyA-like"/>
</dbReference>
<proteinExistence type="predicted"/>
<feature type="domain" description="HTH marR-type" evidence="1">
    <location>
        <begin position="20"/>
        <end position="159"/>
    </location>
</feature>
<dbReference type="KEGG" id="parq:DSM112329_03971"/>
<gene>
    <name evidence="2" type="ORF">DSM112329_03971</name>
</gene>
<protein>
    <recommendedName>
        <fullName evidence="1">HTH marR-type domain-containing protein</fullName>
    </recommendedName>
</protein>
<dbReference type="RefSeq" id="WP_354698299.1">
    <property type="nucleotide sequence ID" value="NZ_CP114014.1"/>
</dbReference>
<dbReference type="AlphaFoldDB" id="A0AAU7AZD2"/>
<dbReference type="GO" id="GO:0006950">
    <property type="term" value="P:response to stress"/>
    <property type="evidence" value="ECO:0007669"/>
    <property type="project" value="TreeGrafter"/>
</dbReference>
<accession>A0AAU7AZD2</accession>
<reference evidence="2" key="1">
    <citation type="submission" date="2022-12" db="EMBL/GenBank/DDBJ databases">
        <title>Paraconexibacter alkalitolerans sp. nov. and Baekduia alba sp. nov., isolated from soil and emended description of the genera Paraconexibacter (Chun et al., 2020) and Baekduia (An et al., 2020).</title>
        <authorList>
            <person name="Vieira S."/>
            <person name="Huber K.J."/>
            <person name="Geppert A."/>
            <person name="Wolf J."/>
            <person name="Neumann-Schaal M."/>
            <person name="Muesken M."/>
            <person name="Overmann J."/>
        </authorList>
    </citation>
    <scope>NUCLEOTIDE SEQUENCE</scope>
    <source>
        <strain evidence="2">AEG42_29</strain>
    </source>
</reference>
<dbReference type="PANTHER" id="PTHR33164">
    <property type="entry name" value="TRANSCRIPTIONAL REGULATOR, MARR FAMILY"/>
    <property type="match status" value="1"/>
</dbReference>